<gene>
    <name evidence="1" type="ORF">F9U64_12085</name>
</gene>
<accession>A0A7C8GTG0</accession>
<dbReference type="AlphaFoldDB" id="A0A7C8GTG0"/>
<comment type="caution">
    <text evidence="1">The sequence shown here is derived from an EMBL/GenBank/DDBJ whole genome shotgun (WGS) entry which is preliminary data.</text>
</comment>
<proteinExistence type="predicted"/>
<keyword evidence="2" id="KW-1185">Reference proteome</keyword>
<name>A0A7C8GTG0_9BACI</name>
<dbReference type="EMBL" id="WEID01000057">
    <property type="protein sequence ID" value="KAB8133635.1"/>
    <property type="molecule type" value="Genomic_DNA"/>
</dbReference>
<dbReference type="Proteomes" id="UP000480246">
    <property type="component" value="Unassembled WGS sequence"/>
</dbReference>
<reference evidence="1 2" key="1">
    <citation type="submission" date="2019-10" db="EMBL/GenBank/DDBJ databases">
        <title>Gracilibacillus sp. nov. isolated from rice seeds.</title>
        <authorList>
            <person name="He S."/>
        </authorList>
    </citation>
    <scope>NUCLEOTIDE SEQUENCE [LARGE SCALE GENOMIC DNA]</scope>
    <source>
        <strain evidence="1 2">TD8</strain>
    </source>
</reference>
<dbReference type="RefSeq" id="WP_153403714.1">
    <property type="nucleotide sequence ID" value="NZ_ML762431.1"/>
</dbReference>
<evidence type="ECO:0000313" key="1">
    <source>
        <dbReference type="EMBL" id="KAB8133635.1"/>
    </source>
</evidence>
<organism evidence="1 2">
    <name type="scientific">Gracilibacillus oryzae</name>
    <dbReference type="NCBI Taxonomy" id="1672701"/>
    <lineage>
        <taxon>Bacteria</taxon>
        <taxon>Bacillati</taxon>
        <taxon>Bacillota</taxon>
        <taxon>Bacilli</taxon>
        <taxon>Bacillales</taxon>
        <taxon>Bacillaceae</taxon>
        <taxon>Gracilibacillus</taxon>
    </lineage>
</organism>
<sequence length="205" mass="23827">MNQMPFEPPVDHYEEQLESIDEQICKLIKQRKELSDNNPGFPTKELMSRWATKYNLYEDFVKSVFSHLLDEEMYKPVVEPKGFQKNVPVLKSFEKDSVFYSVTFVRQFENASVVHFTIDQEDFDGEMDIRKKRPSLFYLSVEGEGAVEYDCRNNFGGGSVGHQSFTFTVSPALPDDLSNIKLIFKEYIIPLKKTSGFEFVIQMDN</sequence>
<evidence type="ECO:0000313" key="2">
    <source>
        <dbReference type="Proteomes" id="UP000480246"/>
    </source>
</evidence>
<protein>
    <submittedName>
        <fullName evidence="1">Uncharacterized protein</fullName>
    </submittedName>
</protein>
<dbReference type="OrthoDB" id="1797229at2"/>